<dbReference type="GO" id="GO:0046854">
    <property type="term" value="P:phosphatidylinositol phosphate biosynthetic process"/>
    <property type="evidence" value="ECO:0007669"/>
    <property type="project" value="TreeGrafter"/>
</dbReference>
<dbReference type="EMBL" id="AJVK01024017">
    <property type="status" value="NOT_ANNOTATED_CDS"/>
    <property type="molecule type" value="Genomic_DNA"/>
</dbReference>
<dbReference type="InterPro" id="IPR019734">
    <property type="entry name" value="TPR_rpt"/>
</dbReference>
<dbReference type="SMART" id="SM00028">
    <property type="entry name" value="TPR"/>
    <property type="match status" value="4"/>
</dbReference>
<dbReference type="FunFam" id="1.25.40.10:FF:000421">
    <property type="entry name" value="Tetratricopeptide repeat domain 7B"/>
    <property type="match status" value="1"/>
</dbReference>
<comment type="function">
    <text evidence="1">Involved in endocytosis.</text>
</comment>
<dbReference type="Pfam" id="PF15558">
    <property type="entry name" value="DUF4659"/>
    <property type="match status" value="1"/>
</dbReference>
<dbReference type="Gene3D" id="1.25.40.10">
    <property type="entry name" value="Tetratricopeptide repeat domain"/>
    <property type="match status" value="1"/>
</dbReference>
<dbReference type="InterPro" id="IPR051722">
    <property type="entry name" value="Endocytosis_PI4K-reg_protein"/>
</dbReference>
<dbReference type="VEuPathDB" id="VectorBase:PPAI002140"/>
<evidence type="ECO:0000256" key="2">
    <source>
        <dbReference type="ARBA" id="ARBA00038251"/>
    </source>
</evidence>
<dbReference type="Pfam" id="PF13181">
    <property type="entry name" value="TPR_8"/>
    <property type="match status" value="1"/>
</dbReference>
<comment type="similarity">
    <text evidence="2">Belongs to the YPP1 family.</text>
</comment>
<dbReference type="EMBL" id="AJVK01024018">
    <property type="status" value="NOT_ANNOTATED_CDS"/>
    <property type="molecule type" value="Genomic_DNA"/>
</dbReference>
<protein>
    <submittedName>
        <fullName evidence="3">Uncharacterized protein</fullName>
    </submittedName>
</protein>
<dbReference type="VEuPathDB" id="VectorBase:PPAPM1_010432"/>
<dbReference type="VEuPathDB" id="VectorBase:PPAPM1_004595"/>
<evidence type="ECO:0000313" key="3">
    <source>
        <dbReference type="EnsemblMetazoa" id="PPAI002140-PA"/>
    </source>
</evidence>
<dbReference type="PANTHER" id="PTHR23083:SF464">
    <property type="entry name" value="TETRATRICOPEPTIDE REPEAT DOMAIN 7, ISOFORM A"/>
    <property type="match status" value="1"/>
</dbReference>
<dbReference type="InterPro" id="IPR011990">
    <property type="entry name" value="TPR-like_helical_dom_sf"/>
</dbReference>
<dbReference type="Proteomes" id="UP000092462">
    <property type="component" value="Unassembled WGS sequence"/>
</dbReference>
<dbReference type="Pfam" id="PF13428">
    <property type="entry name" value="TPR_14"/>
    <property type="match status" value="1"/>
</dbReference>
<name>A0A1B0GM69_PHLPP</name>
<reference evidence="3" key="1">
    <citation type="submission" date="2022-08" db="UniProtKB">
        <authorList>
            <consortium name="EnsemblMetazoa"/>
        </authorList>
    </citation>
    <scope>IDENTIFICATION</scope>
    <source>
        <strain evidence="3">Israel</strain>
    </source>
</reference>
<dbReference type="GO" id="GO:0005886">
    <property type="term" value="C:plasma membrane"/>
    <property type="evidence" value="ECO:0007669"/>
    <property type="project" value="TreeGrafter"/>
</dbReference>
<dbReference type="GO" id="GO:0072659">
    <property type="term" value="P:protein localization to plasma membrane"/>
    <property type="evidence" value="ECO:0007669"/>
    <property type="project" value="TreeGrafter"/>
</dbReference>
<dbReference type="EnsemblMetazoa" id="PPAI002140-RA">
    <property type="protein sequence ID" value="PPAI002140-PA"/>
    <property type="gene ID" value="PPAI002140"/>
</dbReference>
<accession>A0A1B0GM69</accession>
<dbReference type="InterPro" id="IPR029090">
    <property type="entry name" value="DUF4659"/>
</dbReference>
<dbReference type="EMBL" id="AJVK01024016">
    <property type="status" value="NOT_ANNOTATED_CDS"/>
    <property type="molecule type" value="Genomic_DNA"/>
</dbReference>
<dbReference type="AlphaFoldDB" id="A0A1B0GM69"/>
<dbReference type="PANTHER" id="PTHR23083">
    <property type="entry name" value="TETRATRICOPEPTIDE REPEAT PROTEIN, TPR"/>
    <property type="match status" value="1"/>
</dbReference>
<evidence type="ECO:0000313" key="4">
    <source>
        <dbReference type="Proteomes" id="UP000092462"/>
    </source>
</evidence>
<organism evidence="3 4">
    <name type="scientific">Phlebotomus papatasi</name>
    <name type="common">Sandfly</name>
    <dbReference type="NCBI Taxonomy" id="29031"/>
    <lineage>
        <taxon>Eukaryota</taxon>
        <taxon>Metazoa</taxon>
        <taxon>Ecdysozoa</taxon>
        <taxon>Arthropoda</taxon>
        <taxon>Hexapoda</taxon>
        <taxon>Insecta</taxon>
        <taxon>Pterygota</taxon>
        <taxon>Neoptera</taxon>
        <taxon>Endopterygota</taxon>
        <taxon>Diptera</taxon>
        <taxon>Nematocera</taxon>
        <taxon>Psychodoidea</taxon>
        <taxon>Psychodidae</taxon>
        <taxon>Phlebotomus</taxon>
        <taxon>Phlebotomus</taxon>
    </lineage>
</organism>
<dbReference type="SUPFAM" id="SSF48452">
    <property type="entry name" value="TPR-like"/>
    <property type="match status" value="1"/>
</dbReference>
<dbReference type="PROSITE" id="PS50005">
    <property type="entry name" value="TPR"/>
    <property type="match status" value="3"/>
</dbReference>
<sequence length="643" mass="75117">MNPDSAFFPAIRKHITSHLTIRSAALRQIVLSCQFHLLGSVHAASISASRIEQALSEAASSLSSFSPRQGPQKALVLQIRIWLLMSDVYLALDQPSEAMNCVQEAATINLLSPQVMYQRGQVYLHQNQLTEAKQNFLDAVSVNPYFTDALRALGETYHLLGQPRLAEKVLRDAVQIDPNHAHLWFTLGQVLETLNDFEAAADSMASALQLETHCPKRIKKLGKSRSVSPFVPPRRQFCSNEIHEPTFECCFAEEDNDGAFLEDFHLKPAKRKSGESFFFWNLCDKLESARITDNTPVIGKIYEKLPDHDKKILNRMARKRTEQNLMAEDAEIAHKYWDEEKQTRRNMLEQHQEQLNRVIRENRERESRETEDRLACLENREKYHREKLKREIWNKNQRLSHRLRNLQVKREMRQCEKRRAQMQRLQVAAINQQEHDLDNQIRQQILYDQLEVKIARAECLRRRILDVQRNRIQADNELQQRIHAIKYQEVQRLNQFRHQKLLLHVKETDRRAEQIREAKKRDLEESRHVAESSRTLRDFIRRSLSPEVFRAMNCRSVASERPVSNLSFQSHMSIQGDSCPLAILASDHLEEVFGFGETRFGLGIICFNRWIFIEKTLQFSLPNQEIGQTLWKTGNIRIISDHI</sequence>
<evidence type="ECO:0000256" key="1">
    <source>
        <dbReference type="ARBA" id="ARBA00002550"/>
    </source>
</evidence>
<proteinExistence type="inferred from homology"/>
<dbReference type="EMBL" id="AJVK01024015">
    <property type="status" value="NOT_ANNOTATED_CDS"/>
    <property type="molecule type" value="Genomic_DNA"/>
</dbReference>
<keyword evidence="4" id="KW-1185">Reference proteome</keyword>